<reference evidence="1 2" key="1">
    <citation type="journal article" date="2014" name="PLoS Genet.">
        <title>Analysis of the Phlebiopsis gigantea genome, transcriptome and secretome provides insight into its pioneer colonization strategies of wood.</title>
        <authorList>
            <person name="Hori C."/>
            <person name="Ishida T."/>
            <person name="Igarashi K."/>
            <person name="Samejima M."/>
            <person name="Suzuki H."/>
            <person name="Master E."/>
            <person name="Ferreira P."/>
            <person name="Ruiz-Duenas F.J."/>
            <person name="Held B."/>
            <person name="Canessa P."/>
            <person name="Larrondo L.F."/>
            <person name="Schmoll M."/>
            <person name="Druzhinina I.S."/>
            <person name="Kubicek C.P."/>
            <person name="Gaskell J.A."/>
            <person name="Kersten P."/>
            <person name="St John F."/>
            <person name="Glasner J."/>
            <person name="Sabat G."/>
            <person name="Splinter BonDurant S."/>
            <person name="Syed K."/>
            <person name="Yadav J."/>
            <person name="Mgbeahuruike A.C."/>
            <person name="Kovalchuk A."/>
            <person name="Asiegbu F.O."/>
            <person name="Lackner G."/>
            <person name="Hoffmeister D."/>
            <person name="Rencoret J."/>
            <person name="Gutierrez A."/>
            <person name="Sun H."/>
            <person name="Lindquist E."/>
            <person name="Barry K."/>
            <person name="Riley R."/>
            <person name="Grigoriev I.V."/>
            <person name="Henrissat B."/>
            <person name="Kues U."/>
            <person name="Berka R.M."/>
            <person name="Martinez A.T."/>
            <person name="Covert S.F."/>
            <person name="Blanchette R.A."/>
            <person name="Cullen D."/>
        </authorList>
    </citation>
    <scope>NUCLEOTIDE SEQUENCE [LARGE SCALE GENOMIC DNA]</scope>
    <source>
        <strain evidence="1 2">11061_1 CR5-6</strain>
    </source>
</reference>
<keyword evidence="2" id="KW-1185">Reference proteome</keyword>
<evidence type="ECO:0000313" key="1">
    <source>
        <dbReference type="EMBL" id="KIP11523.1"/>
    </source>
</evidence>
<evidence type="ECO:0000313" key="2">
    <source>
        <dbReference type="Proteomes" id="UP000053257"/>
    </source>
</evidence>
<dbReference type="Proteomes" id="UP000053257">
    <property type="component" value="Unassembled WGS sequence"/>
</dbReference>
<protein>
    <submittedName>
        <fullName evidence="1">Uncharacterized protein</fullName>
    </submittedName>
</protein>
<organism evidence="1 2">
    <name type="scientific">Phlebiopsis gigantea (strain 11061_1 CR5-6)</name>
    <name type="common">White-rot fungus</name>
    <name type="synonym">Peniophora gigantea</name>
    <dbReference type="NCBI Taxonomy" id="745531"/>
    <lineage>
        <taxon>Eukaryota</taxon>
        <taxon>Fungi</taxon>
        <taxon>Dikarya</taxon>
        <taxon>Basidiomycota</taxon>
        <taxon>Agaricomycotina</taxon>
        <taxon>Agaricomycetes</taxon>
        <taxon>Polyporales</taxon>
        <taxon>Phanerochaetaceae</taxon>
        <taxon>Phlebiopsis</taxon>
    </lineage>
</organism>
<proteinExistence type="predicted"/>
<sequence length="326" mass="35563">MLGAILTALKLRDRHNTGHTDYGVPTDERGLGHGPVALHISINDEAGENTVLPLSIDTTVPSVWLKRKRRAYCCVCCGMNLGHLELYVYFSYGRPSSLPTSWARRCKPLGCSDAKFTYNPDQTIYSIPIGASKACTSVTILETPTTMDSCMRYDIILRIPPALKELTIEASSVAQLKLAEDAQVTLDSLRVSLQAIGDASALPWPGRRAIASTHRVASGRNGALHLRYQDAEFAGHVDFKGAKSCVVTGVHDLFNHISASLPWVVDENGVNMLTAESPSGFIGNQKHEICTSRASEAVQAPILIFDGVPKIIYSKIATDRAVFRRR</sequence>
<name>A0A0C3PUV9_PHLG1</name>
<gene>
    <name evidence="1" type="ORF">PHLGIDRAFT_10531</name>
</gene>
<dbReference type="EMBL" id="KN840445">
    <property type="protein sequence ID" value="KIP11523.1"/>
    <property type="molecule type" value="Genomic_DNA"/>
</dbReference>
<dbReference type="OrthoDB" id="2991206at2759"/>
<dbReference type="AlphaFoldDB" id="A0A0C3PUV9"/>
<accession>A0A0C3PUV9</accession>
<dbReference type="HOGENOM" id="CLU_852874_0_0_1"/>